<keyword evidence="3" id="KW-1185">Reference proteome</keyword>
<dbReference type="RefSeq" id="WP_055081815.1">
    <property type="nucleotide sequence ID" value="NZ_CXSU01000005.1"/>
</dbReference>
<feature type="region of interest" description="Disordered" evidence="1">
    <location>
        <begin position="1"/>
        <end position="45"/>
    </location>
</feature>
<feature type="compositionally biased region" description="Basic and acidic residues" evidence="1">
    <location>
        <begin position="36"/>
        <end position="45"/>
    </location>
</feature>
<dbReference type="STRING" id="420998.JDO7802_00183"/>
<evidence type="ECO:0000313" key="2">
    <source>
        <dbReference type="EMBL" id="CTQ48181.1"/>
    </source>
</evidence>
<organism evidence="2 3">
    <name type="scientific">Jannaschia donghaensis</name>
    <dbReference type="NCBI Taxonomy" id="420998"/>
    <lineage>
        <taxon>Bacteria</taxon>
        <taxon>Pseudomonadati</taxon>
        <taxon>Pseudomonadota</taxon>
        <taxon>Alphaproteobacteria</taxon>
        <taxon>Rhodobacterales</taxon>
        <taxon>Roseobacteraceae</taxon>
        <taxon>Jannaschia</taxon>
    </lineage>
</organism>
<name>A0A0M6YCU3_9RHOB</name>
<proteinExistence type="predicted"/>
<accession>A0A0M6YCU3</accession>
<dbReference type="Proteomes" id="UP000049222">
    <property type="component" value="Unassembled WGS sequence"/>
</dbReference>
<evidence type="ECO:0000256" key="1">
    <source>
        <dbReference type="SAM" id="MobiDB-lite"/>
    </source>
</evidence>
<dbReference type="EMBL" id="CXSU01000005">
    <property type="protein sequence ID" value="CTQ48181.1"/>
    <property type="molecule type" value="Genomic_DNA"/>
</dbReference>
<gene>
    <name evidence="2" type="ORF">JDO7802_00183</name>
</gene>
<evidence type="ECO:0000313" key="3">
    <source>
        <dbReference type="Proteomes" id="UP000049222"/>
    </source>
</evidence>
<dbReference type="OrthoDB" id="7659325at2"/>
<reference evidence="2 3" key="1">
    <citation type="submission" date="2015-07" db="EMBL/GenBank/DDBJ databases">
        <authorList>
            <person name="Noorani M."/>
        </authorList>
    </citation>
    <scope>NUCLEOTIDE SEQUENCE [LARGE SCALE GENOMIC DNA]</scope>
    <source>
        <strain evidence="2 3">CECT 7802</strain>
    </source>
</reference>
<sequence>MTTPTPNRKKTETGTAGVAETPVGVASTTSSATAHVSEDTGSDLKAKAKAEAAKIADQARAAADARVEDVKGEATQRIDDTAANIRSAGREFGPESYQAQAADYLADNLIEAADRIRAQDLDSIARDATDFARRNPAVVLGGAALLGFAAARLLKASENGGRA</sequence>
<protein>
    <recommendedName>
        <fullName evidence="4">DUF883 domain-containing protein</fullName>
    </recommendedName>
</protein>
<evidence type="ECO:0008006" key="4">
    <source>
        <dbReference type="Google" id="ProtNLM"/>
    </source>
</evidence>
<dbReference type="AlphaFoldDB" id="A0A0M6YCU3"/>